<dbReference type="Proteomes" id="UP000287033">
    <property type="component" value="Unassembled WGS sequence"/>
</dbReference>
<organism evidence="4 5">
    <name type="scientific">Chiloscyllium punctatum</name>
    <name type="common">Brownbanded bambooshark</name>
    <name type="synonym">Hemiscyllium punctatum</name>
    <dbReference type="NCBI Taxonomy" id="137246"/>
    <lineage>
        <taxon>Eukaryota</taxon>
        <taxon>Metazoa</taxon>
        <taxon>Chordata</taxon>
        <taxon>Craniata</taxon>
        <taxon>Vertebrata</taxon>
        <taxon>Chondrichthyes</taxon>
        <taxon>Elasmobranchii</taxon>
        <taxon>Galeomorphii</taxon>
        <taxon>Galeoidea</taxon>
        <taxon>Orectolobiformes</taxon>
        <taxon>Hemiscylliidae</taxon>
        <taxon>Chiloscyllium</taxon>
    </lineage>
</organism>
<protein>
    <recommendedName>
        <fullName evidence="3">SHSP domain-containing protein</fullName>
    </recommendedName>
</protein>
<dbReference type="PROSITE" id="PS01031">
    <property type="entry name" value="SHSP"/>
    <property type="match status" value="1"/>
</dbReference>
<dbReference type="Pfam" id="PF00011">
    <property type="entry name" value="HSP20"/>
    <property type="match status" value="1"/>
</dbReference>
<dbReference type="InterPro" id="IPR008978">
    <property type="entry name" value="HSP20-like_chaperone"/>
</dbReference>
<comment type="similarity">
    <text evidence="1 2">Belongs to the small heat shock protein (HSP20) family.</text>
</comment>
<dbReference type="Gene3D" id="2.60.40.790">
    <property type="match status" value="1"/>
</dbReference>
<accession>A0A401SSE9</accession>
<reference evidence="4 5" key="1">
    <citation type="journal article" date="2018" name="Nat. Ecol. Evol.">
        <title>Shark genomes provide insights into elasmobranch evolution and the origin of vertebrates.</title>
        <authorList>
            <person name="Hara Y"/>
            <person name="Yamaguchi K"/>
            <person name="Onimaru K"/>
            <person name="Kadota M"/>
            <person name="Koyanagi M"/>
            <person name="Keeley SD"/>
            <person name="Tatsumi K"/>
            <person name="Tanaka K"/>
            <person name="Motone F"/>
            <person name="Kageyama Y"/>
            <person name="Nozu R"/>
            <person name="Adachi N"/>
            <person name="Nishimura O"/>
            <person name="Nakagawa R"/>
            <person name="Tanegashima C"/>
            <person name="Kiyatake I"/>
            <person name="Matsumoto R"/>
            <person name="Murakumo K"/>
            <person name="Nishida K"/>
            <person name="Terakita A"/>
            <person name="Kuratani S"/>
            <person name="Sato K"/>
            <person name="Hyodo S Kuraku.S."/>
        </authorList>
    </citation>
    <scope>NUCLEOTIDE SEQUENCE [LARGE SCALE GENOMIC DNA]</scope>
</reference>
<feature type="domain" description="SHSP" evidence="3">
    <location>
        <begin position="1"/>
        <end position="106"/>
    </location>
</feature>
<keyword evidence="5" id="KW-1185">Reference proteome</keyword>
<dbReference type="EMBL" id="BEZZ01000508">
    <property type="protein sequence ID" value="GCC33334.1"/>
    <property type="molecule type" value="Genomic_DNA"/>
</dbReference>
<evidence type="ECO:0000256" key="1">
    <source>
        <dbReference type="PROSITE-ProRule" id="PRU00285"/>
    </source>
</evidence>
<evidence type="ECO:0000256" key="2">
    <source>
        <dbReference type="RuleBase" id="RU003616"/>
    </source>
</evidence>
<gene>
    <name evidence="4" type="ORF">chiPu_0011803</name>
</gene>
<evidence type="ECO:0000313" key="4">
    <source>
        <dbReference type="EMBL" id="GCC33334.1"/>
    </source>
</evidence>
<evidence type="ECO:0000259" key="3">
    <source>
        <dbReference type="PROSITE" id="PS01031"/>
    </source>
</evidence>
<dbReference type="SUPFAM" id="SSF49764">
    <property type="entry name" value="HSP20-like chaperones"/>
    <property type="match status" value="1"/>
</dbReference>
<dbReference type="AlphaFoldDB" id="A0A401SSE9"/>
<name>A0A401SSE9_CHIPU</name>
<dbReference type="InterPro" id="IPR002068">
    <property type="entry name" value="A-crystallin/Hsp20_dom"/>
</dbReference>
<sequence length="179" mass="19847">MTDLRASAGKAKFSLSLNLAGTDPQKVRVSIAGRKLNVSGEQFQKVREDSGLSRYNYCGFSNDLSLAPNLDLTTVMATIIDERVITIEASYYADPSLASRVEDELDPRKIPVFLKYTPAYSSSSRRFNFIWTPCFVPIPGSRHEGGSNQLIQRCRHSIPGTICNTTLVSPSQMHNTKDL</sequence>
<evidence type="ECO:0000313" key="5">
    <source>
        <dbReference type="Proteomes" id="UP000287033"/>
    </source>
</evidence>
<proteinExistence type="inferred from homology"/>
<comment type="caution">
    <text evidence="4">The sequence shown here is derived from an EMBL/GenBank/DDBJ whole genome shotgun (WGS) entry which is preliminary data.</text>
</comment>